<name>A0A4Y1MQS2_9PROT</name>
<dbReference type="EMBL" id="CP025188">
    <property type="protein sequence ID" value="AWV20331.1"/>
    <property type="molecule type" value="Genomic_DNA"/>
</dbReference>
<dbReference type="RefSeq" id="WP_168550272.1">
    <property type="nucleotide sequence ID" value="NZ_CP025188.1"/>
</dbReference>
<proteinExistence type="predicted"/>
<evidence type="ECO:0000313" key="1">
    <source>
        <dbReference type="EMBL" id="AWV20331.1"/>
    </source>
</evidence>
<sequence>MSYIERINTRIETADDLMSEADALHDDLGDLLGKLRRRLDCARATGGIASLERLEVSLKVASMALKAALDEMEASI</sequence>
<dbReference type="AlphaFoldDB" id="A0A4Y1MQS2"/>
<geneLocation type="plasmid" evidence="1">
    <name>p1-AD2</name>
</geneLocation>
<reference evidence="1" key="1">
    <citation type="submission" date="2017-12" db="EMBL/GenBank/DDBJ databases">
        <authorList>
            <person name="Martens C."/>
            <person name="Dahlstrom E."/>
            <person name="Barbian K."/>
            <person name="Sykora L."/>
            <person name="Ricklefs S."/>
            <person name="Bruno D."/>
            <person name="Anzick I."/>
            <person name="Myles I."/>
            <person name="Datta S.K."/>
        </authorList>
    </citation>
    <scope>NUCLEOTIDE SEQUENCE</scope>
    <source>
        <strain evidence="1">AD2</strain>
        <plasmid evidence="1">p1-AD2</plasmid>
    </source>
</reference>
<accession>A0A4Y1MQS2</accession>
<protein>
    <submittedName>
        <fullName evidence="1">Uncharacterized protein</fullName>
    </submittedName>
</protein>
<organism evidence="1">
    <name type="scientific">Roseomonas mucosa</name>
    <dbReference type="NCBI Taxonomy" id="207340"/>
    <lineage>
        <taxon>Bacteria</taxon>
        <taxon>Pseudomonadati</taxon>
        <taxon>Pseudomonadota</taxon>
        <taxon>Alphaproteobacteria</taxon>
        <taxon>Acetobacterales</taxon>
        <taxon>Roseomonadaceae</taxon>
        <taxon>Roseomonas</taxon>
    </lineage>
</organism>
<gene>
    <name evidence="1" type="ORF">RADP37_05408</name>
</gene>
<keyword evidence="1" id="KW-0614">Plasmid</keyword>